<dbReference type="Proteomes" id="UP000015241">
    <property type="component" value="Unassembled WGS sequence"/>
</dbReference>
<dbReference type="AlphaFoldDB" id="S8F0B8"/>
<reference evidence="1 2" key="1">
    <citation type="journal article" date="2012" name="Science">
        <title>The Paleozoic origin of enzymatic lignin decomposition reconstructed from 31 fungal genomes.</title>
        <authorList>
            <person name="Floudas D."/>
            <person name="Binder M."/>
            <person name="Riley R."/>
            <person name="Barry K."/>
            <person name="Blanchette R.A."/>
            <person name="Henrissat B."/>
            <person name="Martinez A.T."/>
            <person name="Otillar R."/>
            <person name="Spatafora J.W."/>
            <person name="Yadav J.S."/>
            <person name="Aerts A."/>
            <person name="Benoit I."/>
            <person name="Boyd A."/>
            <person name="Carlson A."/>
            <person name="Copeland A."/>
            <person name="Coutinho P.M."/>
            <person name="de Vries R.P."/>
            <person name="Ferreira P."/>
            <person name="Findley K."/>
            <person name="Foster B."/>
            <person name="Gaskell J."/>
            <person name="Glotzer D."/>
            <person name="Gorecki P."/>
            <person name="Heitman J."/>
            <person name="Hesse C."/>
            <person name="Hori C."/>
            <person name="Igarashi K."/>
            <person name="Jurgens J.A."/>
            <person name="Kallen N."/>
            <person name="Kersten P."/>
            <person name="Kohler A."/>
            <person name="Kuees U."/>
            <person name="Kumar T.K.A."/>
            <person name="Kuo A."/>
            <person name="LaButti K."/>
            <person name="Larrondo L.F."/>
            <person name="Lindquist E."/>
            <person name="Ling A."/>
            <person name="Lombard V."/>
            <person name="Lucas S."/>
            <person name="Lundell T."/>
            <person name="Martin R."/>
            <person name="McLaughlin D.J."/>
            <person name="Morgenstern I."/>
            <person name="Morin E."/>
            <person name="Murat C."/>
            <person name="Nagy L.G."/>
            <person name="Nolan M."/>
            <person name="Ohm R.A."/>
            <person name="Patyshakuliyeva A."/>
            <person name="Rokas A."/>
            <person name="Ruiz-Duenas F.J."/>
            <person name="Sabat G."/>
            <person name="Salamov A."/>
            <person name="Samejima M."/>
            <person name="Schmutz J."/>
            <person name="Slot J.C."/>
            <person name="St John F."/>
            <person name="Stenlid J."/>
            <person name="Sun H."/>
            <person name="Sun S."/>
            <person name="Syed K."/>
            <person name="Tsang A."/>
            <person name="Wiebenga A."/>
            <person name="Young D."/>
            <person name="Pisabarro A."/>
            <person name="Eastwood D.C."/>
            <person name="Martin F."/>
            <person name="Cullen D."/>
            <person name="Grigoriev I.V."/>
            <person name="Hibbett D.S."/>
        </authorList>
    </citation>
    <scope>NUCLEOTIDE SEQUENCE</scope>
    <source>
        <strain evidence="2">FP-58527</strain>
    </source>
</reference>
<dbReference type="InterPro" id="IPR036852">
    <property type="entry name" value="Peptidase_S8/S53_dom_sf"/>
</dbReference>
<dbReference type="GO" id="GO:0004252">
    <property type="term" value="F:serine-type endopeptidase activity"/>
    <property type="evidence" value="ECO:0007669"/>
    <property type="project" value="InterPro"/>
</dbReference>
<keyword evidence="2" id="KW-1185">Reference proteome</keyword>
<protein>
    <submittedName>
        <fullName evidence="1">Uncharacterized protein</fullName>
    </submittedName>
</protein>
<dbReference type="InParanoid" id="S8F0B8"/>
<dbReference type="SUPFAM" id="SSF52743">
    <property type="entry name" value="Subtilisin-like"/>
    <property type="match status" value="1"/>
</dbReference>
<sequence length="58" mass="6122">MSARSSPLRFRRRRCISGSCECVEFVPTFPSGCPYVASVGATQGISPETAADFSSGGF</sequence>
<name>S8F0B8_FOMSC</name>
<dbReference type="Gene3D" id="3.40.50.200">
    <property type="entry name" value="Peptidase S8/S53 domain"/>
    <property type="match status" value="1"/>
</dbReference>
<accession>S8F0B8</accession>
<evidence type="ECO:0000313" key="1">
    <source>
        <dbReference type="EMBL" id="EPS92484.1"/>
    </source>
</evidence>
<dbReference type="EMBL" id="KE504548">
    <property type="protein sequence ID" value="EPS92484.1"/>
    <property type="molecule type" value="Genomic_DNA"/>
</dbReference>
<dbReference type="STRING" id="743788.S8F0B8"/>
<proteinExistence type="predicted"/>
<dbReference type="HOGENOM" id="CLU_2979096_0_0_1"/>
<organism evidence="1 2">
    <name type="scientific">Fomitopsis schrenkii</name>
    <name type="common">Brown rot fungus</name>
    <dbReference type="NCBI Taxonomy" id="2126942"/>
    <lineage>
        <taxon>Eukaryota</taxon>
        <taxon>Fungi</taxon>
        <taxon>Dikarya</taxon>
        <taxon>Basidiomycota</taxon>
        <taxon>Agaricomycotina</taxon>
        <taxon>Agaricomycetes</taxon>
        <taxon>Polyporales</taxon>
        <taxon>Fomitopsis</taxon>
    </lineage>
</organism>
<gene>
    <name evidence="1" type="ORF">FOMPIDRAFT_91996</name>
</gene>
<dbReference type="GO" id="GO:0006508">
    <property type="term" value="P:proteolysis"/>
    <property type="evidence" value="ECO:0007669"/>
    <property type="project" value="InterPro"/>
</dbReference>
<evidence type="ECO:0000313" key="2">
    <source>
        <dbReference type="Proteomes" id="UP000015241"/>
    </source>
</evidence>
<dbReference type="OrthoDB" id="3261305at2759"/>